<keyword evidence="2" id="KW-1185">Reference proteome</keyword>
<evidence type="ECO:0000313" key="3">
    <source>
        <dbReference type="WBParaSite" id="MBELARI_LOCUS3584"/>
    </source>
</evidence>
<name>A0AAF3F9I7_9BILA</name>
<reference evidence="3" key="1">
    <citation type="submission" date="2024-02" db="UniProtKB">
        <authorList>
            <consortium name="WormBaseParasite"/>
        </authorList>
    </citation>
    <scope>IDENTIFICATION</scope>
</reference>
<sequence length="227" mass="26036">MKSNIIQWWQTCTLYWKRGNVIELVVLSLSSIIIALRIDEFSQGKKSNFCLFWPIAALSFLGLTLNLLMLLSTWGHLAIYILMFKKQFIRVSGITDRHNACRNASSVVGVAVDDVAEIKEEATVNKLSMQLSSILIQGIICEKLMRNAKYKIIVDFAKDKSSTKIEDKNDQPKRINLYSNPSDEWEELLRKRDESTNRSMETRMTEMAAHLLEITRMLKASQAERSS</sequence>
<feature type="transmembrane region" description="Helical" evidence="1">
    <location>
        <begin position="21"/>
        <end position="38"/>
    </location>
</feature>
<keyword evidence="1" id="KW-1133">Transmembrane helix</keyword>
<proteinExistence type="predicted"/>
<keyword evidence="1" id="KW-0472">Membrane</keyword>
<accession>A0AAF3F9I7</accession>
<evidence type="ECO:0000313" key="2">
    <source>
        <dbReference type="Proteomes" id="UP000887575"/>
    </source>
</evidence>
<feature type="transmembrane region" description="Helical" evidence="1">
    <location>
        <begin position="58"/>
        <end position="82"/>
    </location>
</feature>
<dbReference type="AlphaFoldDB" id="A0AAF3F9I7"/>
<evidence type="ECO:0000256" key="1">
    <source>
        <dbReference type="SAM" id="Phobius"/>
    </source>
</evidence>
<protein>
    <submittedName>
        <fullName evidence="3">Uncharacterized protein</fullName>
    </submittedName>
</protein>
<keyword evidence="1" id="KW-0812">Transmembrane</keyword>
<dbReference type="Proteomes" id="UP000887575">
    <property type="component" value="Unassembled WGS sequence"/>
</dbReference>
<dbReference type="WBParaSite" id="MBELARI_LOCUS3584">
    <property type="protein sequence ID" value="MBELARI_LOCUS3584"/>
    <property type="gene ID" value="MBELARI_LOCUS3584"/>
</dbReference>
<organism evidence="2 3">
    <name type="scientific">Mesorhabditis belari</name>
    <dbReference type="NCBI Taxonomy" id="2138241"/>
    <lineage>
        <taxon>Eukaryota</taxon>
        <taxon>Metazoa</taxon>
        <taxon>Ecdysozoa</taxon>
        <taxon>Nematoda</taxon>
        <taxon>Chromadorea</taxon>
        <taxon>Rhabditida</taxon>
        <taxon>Rhabditina</taxon>
        <taxon>Rhabditomorpha</taxon>
        <taxon>Rhabditoidea</taxon>
        <taxon>Rhabditidae</taxon>
        <taxon>Mesorhabditinae</taxon>
        <taxon>Mesorhabditis</taxon>
    </lineage>
</organism>